<dbReference type="InterPro" id="IPR003423">
    <property type="entry name" value="OMP_efflux"/>
</dbReference>
<gene>
    <name evidence="4" type="ORF">NOI20_00010</name>
</gene>
<dbReference type="InterPro" id="IPR010131">
    <property type="entry name" value="MdtP/NodT-like"/>
</dbReference>
<reference evidence="4" key="2">
    <citation type="submission" date="2023-04" db="EMBL/GenBank/DDBJ databases">
        <title>'Rhodoalgimonas zhirmunskyi' gen. nov., isolated from a red alga.</title>
        <authorList>
            <person name="Nedashkovskaya O.I."/>
            <person name="Otstavnykh N.Y."/>
            <person name="Bystritskaya E.P."/>
            <person name="Balabanova L.A."/>
            <person name="Isaeva M.P."/>
        </authorList>
    </citation>
    <scope>NUCLEOTIDE SEQUENCE</scope>
    <source>
        <strain evidence="4">10Alg 79</strain>
    </source>
</reference>
<feature type="compositionally biased region" description="Basic and acidic residues" evidence="3">
    <location>
        <begin position="14"/>
        <end position="27"/>
    </location>
</feature>
<reference evidence="4" key="1">
    <citation type="submission" date="2022-07" db="EMBL/GenBank/DDBJ databases">
        <authorList>
            <person name="Otstavnykh N."/>
            <person name="Isaeva M."/>
            <person name="Bystritskaya E."/>
        </authorList>
    </citation>
    <scope>NUCLEOTIDE SEQUENCE</scope>
    <source>
        <strain evidence="4">10Alg 79</strain>
    </source>
</reference>
<keyword evidence="5" id="KW-1185">Reference proteome</keyword>
<dbReference type="Proteomes" id="UP001227162">
    <property type="component" value="Unassembled WGS sequence"/>
</dbReference>
<dbReference type="AlphaFoldDB" id="A0AAJ1U7I7"/>
<dbReference type="PANTHER" id="PTHR30203">
    <property type="entry name" value="OUTER MEMBRANE CATION EFFLUX PROTEIN"/>
    <property type="match status" value="1"/>
</dbReference>
<dbReference type="Gene3D" id="1.20.1600.10">
    <property type="entry name" value="Outer membrane efflux proteins (OEP)"/>
    <property type="match status" value="1"/>
</dbReference>
<sequence>MMNKVCGGSMSVNKRNDQTLEKSERSGRLRPLKLGMMSMLMITVAGCTVTPTPFTKAELATFAADKSQRAIAATQEPVTQSIDLYEAMARALKYNLDHKLELAEVSLRYAEVKDGEFDMLPDLVGRVNWADRSNDPFSNSLQEDGTVSAGQASTSEDIGSYDADLELSWDILDFGLSYYRAQQTADKFLIAEEQRRSTINRVIEDVRTSYWRAVAAQRLLVQVDRLEKSANRALSSATQQLNRGEGDRLEALRYQREMLETIRRAQELRRDLSVAKNQLAALMNLPQGQTFSVVLPDHHHLKTPITALSSEKMTEMALRNRPEMREIAYRLRINESEEDSSLLSLLPSMRGYLGVNYDSNDLLVNNDWTQWGARVSWDLMNIARYPLRKKVVAGQEALLDARALALTQAIATQVYVSNKRFHSLQKEAKVAKRLHEVSDRIYRQARSEFNSGVSSERELVRENLNAILASLRYDATYAQMQGAFANVYAAVGLDAFDGRLTGNESVEDLAASLRKLWRSRGDK</sequence>
<evidence type="ECO:0000256" key="3">
    <source>
        <dbReference type="SAM" id="MobiDB-lite"/>
    </source>
</evidence>
<evidence type="ECO:0000313" key="4">
    <source>
        <dbReference type="EMBL" id="MDQ2092488.1"/>
    </source>
</evidence>
<evidence type="ECO:0000256" key="2">
    <source>
        <dbReference type="SAM" id="Coils"/>
    </source>
</evidence>
<comment type="caution">
    <text evidence="4">The sequence shown here is derived from an EMBL/GenBank/DDBJ whole genome shotgun (WGS) entry which is preliminary data.</text>
</comment>
<keyword evidence="2" id="KW-0175">Coiled coil</keyword>
<feature type="coiled-coil region" evidence="2">
    <location>
        <begin position="251"/>
        <end position="285"/>
    </location>
</feature>
<evidence type="ECO:0000256" key="1">
    <source>
        <dbReference type="ARBA" id="ARBA00007613"/>
    </source>
</evidence>
<name>A0AAJ1U7I7_9RHOB</name>
<accession>A0AAJ1U7I7</accession>
<evidence type="ECO:0000313" key="5">
    <source>
        <dbReference type="Proteomes" id="UP001227162"/>
    </source>
</evidence>
<dbReference type="SUPFAM" id="SSF56954">
    <property type="entry name" value="Outer membrane efflux proteins (OEP)"/>
    <property type="match status" value="1"/>
</dbReference>
<feature type="region of interest" description="Disordered" evidence="3">
    <location>
        <begin position="135"/>
        <end position="154"/>
    </location>
</feature>
<comment type="similarity">
    <text evidence="1">Belongs to the outer membrane factor (OMF) (TC 1.B.17) family.</text>
</comment>
<dbReference type="PANTHER" id="PTHR30203:SF29">
    <property type="entry name" value="PROTEIN CYAE"/>
    <property type="match status" value="1"/>
</dbReference>
<feature type="region of interest" description="Disordered" evidence="3">
    <location>
        <begin position="1"/>
        <end position="27"/>
    </location>
</feature>
<organism evidence="4 5">
    <name type="scientific">Rhodalgimonas zhirmunskyi</name>
    <dbReference type="NCBI Taxonomy" id="2964767"/>
    <lineage>
        <taxon>Bacteria</taxon>
        <taxon>Pseudomonadati</taxon>
        <taxon>Pseudomonadota</taxon>
        <taxon>Alphaproteobacteria</taxon>
        <taxon>Rhodobacterales</taxon>
        <taxon>Roseobacteraceae</taxon>
        <taxon>Rhodalgimonas</taxon>
    </lineage>
</organism>
<dbReference type="Pfam" id="PF02321">
    <property type="entry name" value="OEP"/>
    <property type="match status" value="1"/>
</dbReference>
<proteinExistence type="inferred from homology"/>
<protein>
    <submittedName>
        <fullName evidence="4">TolC family protein</fullName>
    </submittedName>
</protein>
<dbReference type="GO" id="GO:0015562">
    <property type="term" value="F:efflux transmembrane transporter activity"/>
    <property type="evidence" value="ECO:0007669"/>
    <property type="project" value="InterPro"/>
</dbReference>
<dbReference type="EMBL" id="JANFFA010000001">
    <property type="protein sequence ID" value="MDQ2092488.1"/>
    <property type="molecule type" value="Genomic_DNA"/>
</dbReference>